<comment type="caution">
    <text evidence="1">The sequence shown here is derived from an EMBL/GenBank/DDBJ whole genome shotgun (WGS) entry which is preliminary data.</text>
</comment>
<dbReference type="RefSeq" id="WP_166644377.1">
    <property type="nucleotide sequence ID" value="NZ_SNYA01000009.1"/>
</dbReference>
<evidence type="ECO:0000313" key="1">
    <source>
        <dbReference type="EMBL" id="TDP89503.1"/>
    </source>
</evidence>
<organism evidence="1 2">
    <name type="scientific">Leucobacter luti</name>
    <dbReference type="NCBI Taxonomy" id="340320"/>
    <lineage>
        <taxon>Bacteria</taxon>
        <taxon>Bacillati</taxon>
        <taxon>Actinomycetota</taxon>
        <taxon>Actinomycetes</taxon>
        <taxon>Micrococcales</taxon>
        <taxon>Microbacteriaceae</taxon>
        <taxon>Leucobacter</taxon>
    </lineage>
</organism>
<protein>
    <submittedName>
        <fullName evidence="1">Uncharacterized protein</fullName>
    </submittedName>
</protein>
<proteinExistence type="predicted"/>
<evidence type="ECO:0000313" key="2">
    <source>
        <dbReference type="Proteomes" id="UP000295601"/>
    </source>
</evidence>
<dbReference type="AlphaFoldDB" id="A0A4R6RRP8"/>
<reference evidence="1 2" key="1">
    <citation type="submission" date="2019-03" db="EMBL/GenBank/DDBJ databases">
        <title>Genomic analyses of the natural microbiome of Caenorhabditis elegans.</title>
        <authorList>
            <person name="Samuel B."/>
        </authorList>
    </citation>
    <scope>NUCLEOTIDE SEQUENCE [LARGE SCALE GENOMIC DNA]</scope>
    <source>
        <strain evidence="1 2">JUb18</strain>
    </source>
</reference>
<dbReference type="Proteomes" id="UP000295601">
    <property type="component" value="Unassembled WGS sequence"/>
</dbReference>
<accession>A0A4R6RRP8</accession>
<keyword evidence="2" id="KW-1185">Reference proteome</keyword>
<name>A0A4R6RRP8_9MICO</name>
<gene>
    <name evidence="1" type="ORF">EDF62_3234</name>
</gene>
<dbReference type="EMBL" id="SNYA01000009">
    <property type="protein sequence ID" value="TDP89503.1"/>
    <property type="molecule type" value="Genomic_DNA"/>
</dbReference>
<sequence>MAKPKLVRDNEELPDVARAAHIGLLTLKATGCSTWKMLVESPETHARVQLTAEQQQLIDEYPYVVQYLRLAPLSTLLICTNCRRWVLASKNPGKNAKCNLMIGCAGTLLYVSSMPARLKAEDAE</sequence>